<dbReference type="GO" id="GO:0000139">
    <property type="term" value="C:Golgi membrane"/>
    <property type="evidence" value="ECO:0007669"/>
    <property type="project" value="UniProtKB-SubCell"/>
</dbReference>
<keyword evidence="2 8" id="KW-0812">Transmembrane</keyword>
<dbReference type="AlphaFoldDB" id="A0A4Q2DSQ7"/>
<comment type="subcellular location">
    <subcellularLocation>
        <location evidence="1">Golgi apparatus membrane</location>
        <topology evidence="1">Multi-pass membrane protein</topology>
    </subcellularLocation>
</comment>
<dbReference type="GO" id="GO:0006888">
    <property type="term" value="P:endoplasmic reticulum to Golgi vesicle-mediated transport"/>
    <property type="evidence" value="ECO:0007669"/>
    <property type="project" value="InterPro"/>
</dbReference>
<dbReference type="GO" id="GO:0000137">
    <property type="term" value="C:Golgi cis cisterna"/>
    <property type="evidence" value="ECO:0007669"/>
    <property type="project" value="TreeGrafter"/>
</dbReference>
<evidence type="ECO:0000256" key="8">
    <source>
        <dbReference type="SAM" id="Phobius"/>
    </source>
</evidence>
<evidence type="ECO:0000256" key="7">
    <source>
        <dbReference type="SAM" id="MobiDB-lite"/>
    </source>
</evidence>
<protein>
    <submittedName>
        <fullName evidence="9">Uncharacterized protein</fullName>
    </submittedName>
</protein>
<dbReference type="STRING" id="2316362.A0A4Q2DSQ7"/>
<dbReference type="GO" id="GO:0005829">
    <property type="term" value="C:cytosol"/>
    <property type="evidence" value="ECO:0007669"/>
    <property type="project" value="GOC"/>
</dbReference>
<name>A0A4Q2DSQ7_9AGAR</name>
<dbReference type="Pfam" id="PF04178">
    <property type="entry name" value="Got1"/>
    <property type="match status" value="1"/>
</dbReference>
<evidence type="ECO:0000256" key="2">
    <source>
        <dbReference type="ARBA" id="ARBA00022692"/>
    </source>
</evidence>
<dbReference type="InterPro" id="IPR045176">
    <property type="entry name" value="Got1"/>
</dbReference>
<dbReference type="Proteomes" id="UP000290288">
    <property type="component" value="Unassembled WGS sequence"/>
</dbReference>
<dbReference type="InterPro" id="IPR007305">
    <property type="entry name" value="Vesicle_transpt_Got1/SFT2"/>
</dbReference>
<dbReference type="PANTHER" id="PTHR21493:SF9">
    <property type="entry name" value="GOLGI TRANSPORT PROTEIN 1-RELATED"/>
    <property type="match status" value="1"/>
</dbReference>
<evidence type="ECO:0000256" key="5">
    <source>
        <dbReference type="ARBA" id="ARBA00023136"/>
    </source>
</evidence>
<feature type="compositionally biased region" description="Low complexity" evidence="7">
    <location>
        <begin position="214"/>
        <end position="224"/>
    </location>
</feature>
<dbReference type="OrthoDB" id="204784at2759"/>
<keyword evidence="5 8" id="KW-0472">Membrane</keyword>
<dbReference type="GO" id="GO:0042147">
    <property type="term" value="P:retrograde transport, endosome to Golgi"/>
    <property type="evidence" value="ECO:0007669"/>
    <property type="project" value="InterPro"/>
</dbReference>
<dbReference type="EMBL" id="SDEE01000044">
    <property type="protein sequence ID" value="RXW23337.1"/>
    <property type="molecule type" value="Genomic_DNA"/>
</dbReference>
<sequence>MFTEIGVALTTFGGLFMFLGVMFLFDGALLALGNILFVSGLALIIGPQKTVSFFARKQKIRGSICFFGGILLIFLKWPFFGMLIETFGFLNLFGDFFPVVISFLRQLPFIGTLLSLPGVAGIPDQDPFSSLLEDDDAPGVLIRTDYSNDEAWDAFYLKLKDAEREILESLTPPPAEEGVNVTPPAEPSSSSSSSIPTGDVDMKDEGGDGDESDGGSSDSGALSSVIRVINPTNPEERRILENIANIAALRLFNDVDLRPAPPRAAGTKKIQPPNPLIDQNDWQEIYTGKTIWIYDDKSVRDECVRLVSPAGDFYGTATGDSWRARVSHICELQFNMSFLGMKIDFGGLDRWDFPERERNVREAVRV</sequence>
<keyword evidence="3 8" id="KW-1133">Transmembrane helix</keyword>
<dbReference type="GO" id="GO:0005783">
    <property type="term" value="C:endoplasmic reticulum"/>
    <property type="evidence" value="ECO:0007669"/>
    <property type="project" value="TreeGrafter"/>
</dbReference>
<feature type="transmembrane region" description="Helical" evidence="8">
    <location>
        <begin position="31"/>
        <end position="48"/>
    </location>
</feature>
<evidence type="ECO:0000256" key="4">
    <source>
        <dbReference type="ARBA" id="ARBA00023034"/>
    </source>
</evidence>
<evidence type="ECO:0000313" key="10">
    <source>
        <dbReference type="Proteomes" id="UP000290288"/>
    </source>
</evidence>
<accession>A0A4Q2DSQ7</accession>
<dbReference type="PANTHER" id="PTHR21493">
    <property type="entry name" value="CGI-141-RELATED/LIPASE CONTAINING PROTEIN"/>
    <property type="match status" value="1"/>
</dbReference>
<dbReference type="GO" id="GO:0030134">
    <property type="term" value="C:COPII-coated ER to Golgi transport vesicle"/>
    <property type="evidence" value="ECO:0007669"/>
    <property type="project" value="TreeGrafter"/>
</dbReference>
<feature type="region of interest" description="Disordered" evidence="7">
    <location>
        <begin position="170"/>
        <end position="224"/>
    </location>
</feature>
<reference evidence="9 10" key="1">
    <citation type="submission" date="2019-01" db="EMBL/GenBank/DDBJ databases">
        <title>Draft genome sequence of Psathyrella aberdarensis IHI B618.</title>
        <authorList>
            <person name="Buettner E."/>
            <person name="Kellner H."/>
        </authorList>
    </citation>
    <scope>NUCLEOTIDE SEQUENCE [LARGE SCALE GENOMIC DNA]</scope>
    <source>
        <strain evidence="9 10">IHI B618</strain>
    </source>
</reference>
<organism evidence="9 10">
    <name type="scientific">Candolleomyces aberdarensis</name>
    <dbReference type="NCBI Taxonomy" id="2316362"/>
    <lineage>
        <taxon>Eukaryota</taxon>
        <taxon>Fungi</taxon>
        <taxon>Dikarya</taxon>
        <taxon>Basidiomycota</taxon>
        <taxon>Agaricomycotina</taxon>
        <taxon>Agaricomycetes</taxon>
        <taxon>Agaricomycetidae</taxon>
        <taxon>Agaricales</taxon>
        <taxon>Agaricineae</taxon>
        <taxon>Psathyrellaceae</taxon>
        <taxon>Candolleomyces</taxon>
    </lineage>
</organism>
<evidence type="ECO:0000256" key="1">
    <source>
        <dbReference type="ARBA" id="ARBA00004653"/>
    </source>
</evidence>
<feature type="transmembrane region" description="Helical" evidence="8">
    <location>
        <begin position="60"/>
        <end position="80"/>
    </location>
</feature>
<keyword evidence="10" id="KW-1185">Reference proteome</keyword>
<evidence type="ECO:0000256" key="6">
    <source>
        <dbReference type="ARBA" id="ARBA00025799"/>
    </source>
</evidence>
<gene>
    <name evidence="9" type="ORF">EST38_g2517</name>
</gene>
<feature type="transmembrane region" description="Helical" evidence="8">
    <location>
        <begin position="7"/>
        <end position="25"/>
    </location>
</feature>
<evidence type="ECO:0000256" key="3">
    <source>
        <dbReference type="ARBA" id="ARBA00022989"/>
    </source>
</evidence>
<evidence type="ECO:0000313" key="9">
    <source>
        <dbReference type="EMBL" id="RXW23337.1"/>
    </source>
</evidence>
<keyword evidence="4" id="KW-0333">Golgi apparatus</keyword>
<comment type="caution">
    <text evidence="9">The sequence shown here is derived from an EMBL/GenBank/DDBJ whole genome shotgun (WGS) entry which is preliminary data.</text>
</comment>
<proteinExistence type="inferred from homology"/>
<comment type="similarity">
    <text evidence="6">Belongs to the GOT1 family.</text>
</comment>